<protein>
    <recommendedName>
        <fullName evidence="4">Sporulation protein Spo0E</fullName>
    </recommendedName>
</protein>
<dbReference type="SUPFAM" id="SSF140500">
    <property type="entry name" value="BAS1536-like"/>
    <property type="match status" value="1"/>
</dbReference>
<dbReference type="Proteomes" id="UP000030403">
    <property type="component" value="Unassembled WGS sequence"/>
</dbReference>
<evidence type="ECO:0000313" key="3">
    <source>
        <dbReference type="Proteomes" id="UP000030403"/>
    </source>
</evidence>
<proteinExistence type="predicted"/>
<accession>A0A0A5GL50</accession>
<gene>
    <name evidence="2" type="ORF">N783_00705</name>
</gene>
<evidence type="ECO:0000256" key="1">
    <source>
        <dbReference type="SAM" id="Coils"/>
    </source>
</evidence>
<dbReference type="InterPro" id="IPR037208">
    <property type="entry name" value="Spo0E-like_sf"/>
</dbReference>
<evidence type="ECO:0008006" key="4">
    <source>
        <dbReference type="Google" id="ProtNLM"/>
    </source>
</evidence>
<dbReference type="AlphaFoldDB" id="A0A0A5GL50"/>
<dbReference type="RefSeq" id="WP_027445198.1">
    <property type="nucleotide sequence ID" value="NZ_AULJ01000001.1"/>
</dbReference>
<evidence type="ECO:0000313" key="2">
    <source>
        <dbReference type="EMBL" id="KGX91890.1"/>
    </source>
</evidence>
<keyword evidence="1" id="KW-0175">Coiled coil</keyword>
<dbReference type="EMBL" id="AVPF01000001">
    <property type="protein sequence ID" value="KGX91890.1"/>
    <property type="molecule type" value="Genomic_DNA"/>
</dbReference>
<organism evidence="2 3">
    <name type="scientific">Pontibacillus marinus BH030004 = DSM 16465</name>
    <dbReference type="NCBI Taxonomy" id="1385511"/>
    <lineage>
        <taxon>Bacteria</taxon>
        <taxon>Bacillati</taxon>
        <taxon>Bacillota</taxon>
        <taxon>Bacilli</taxon>
        <taxon>Bacillales</taxon>
        <taxon>Bacillaceae</taxon>
        <taxon>Pontibacillus</taxon>
    </lineage>
</organism>
<comment type="caution">
    <text evidence="2">The sequence shown here is derived from an EMBL/GenBank/DDBJ whole genome shotgun (WGS) entry which is preliminary data.</text>
</comment>
<dbReference type="STRING" id="1385511.GCA_000425225_00115"/>
<dbReference type="InterPro" id="IPR018540">
    <property type="entry name" value="Spo0E-like"/>
</dbReference>
<sequence>MENDHGLELKRLELEIKQLRERLYLYQSEPNLTKQSIVNLSEKLDKKIIQFMYLSNHIDI</sequence>
<dbReference type="InterPro" id="IPR036638">
    <property type="entry name" value="HLH_DNA-bd_sf"/>
</dbReference>
<dbReference type="GO" id="GO:0046983">
    <property type="term" value="F:protein dimerization activity"/>
    <property type="evidence" value="ECO:0007669"/>
    <property type="project" value="InterPro"/>
</dbReference>
<dbReference type="GO" id="GO:0043937">
    <property type="term" value="P:regulation of sporulation"/>
    <property type="evidence" value="ECO:0007669"/>
    <property type="project" value="InterPro"/>
</dbReference>
<dbReference type="Pfam" id="PF09388">
    <property type="entry name" value="SpoOE-like"/>
    <property type="match status" value="1"/>
</dbReference>
<reference evidence="2 3" key="1">
    <citation type="submission" date="2013-08" db="EMBL/GenBank/DDBJ databases">
        <authorList>
            <person name="Huang J."/>
            <person name="Wang G."/>
        </authorList>
    </citation>
    <scope>NUCLEOTIDE SEQUENCE [LARGE SCALE GENOMIC DNA]</scope>
    <source>
        <strain evidence="2 3">BH030004</strain>
    </source>
</reference>
<keyword evidence="3" id="KW-1185">Reference proteome</keyword>
<feature type="coiled-coil region" evidence="1">
    <location>
        <begin position="2"/>
        <end position="29"/>
    </location>
</feature>
<name>A0A0A5GL50_9BACI</name>
<dbReference type="Gene3D" id="4.10.280.10">
    <property type="entry name" value="Helix-loop-helix DNA-binding domain"/>
    <property type="match status" value="1"/>
</dbReference>